<evidence type="ECO:0000313" key="2">
    <source>
        <dbReference type="EMBL" id="MCC9035708.1"/>
    </source>
</evidence>
<dbReference type="Proteomes" id="UP001107960">
    <property type="component" value="Unassembled WGS sequence"/>
</dbReference>
<protein>
    <submittedName>
        <fullName evidence="2">Uncharacterized protein</fullName>
    </submittedName>
</protein>
<gene>
    <name evidence="1" type="ORF">IEW27_22575</name>
    <name evidence="2" type="ORF">LNP80_15835</name>
</gene>
<reference evidence="1" key="3">
    <citation type="submission" date="2024-05" db="EMBL/GenBank/DDBJ databases">
        <title>Description of novel Chryseobacterium sp. strain C-2.</title>
        <authorList>
            <person name="Saticioglu I.B."/>
        </authorList>
    </citation>
    <scope>NUCLEOTIDE SEQUENCE</scope>
    <source>
        <strain evidence="1">C-2</strain>
    </source>
</reference>
<accession>A0A9Q3YSS7</accession>
<dbReference type="EMBL" id="JACXXP010000078">
    <property type="protein sequence ID" value="MBD3907359.1"/>
    <property type="molecule type" value="Genomic_DNA"/>
</dbReference>
<keyword evidence="3" id="KW-1185">Reference proteome</keyword>
<evidence type="ECO:0000313" key="1">
    <source>
        <dbReference type="EMBL" id="MBD3907359.1"/>
    </source>
</evidence>
<organism evidence="2 4">
    <name type="scientific">Chryseobacterium muglaense</name>
    <dbReference type="NCBI Taxonomy" id="2893752"/>
    <lineage>
        <taxon>Bacteria</taxon>
        <taxon>Pseudomonadati</taxon>
        <taxon>Bacteroidota</taxon>
        <taxon>Flavobacteriia</taxon>
        <taxon>Flavobacteriales</taxon>
        <taxon>Weeksellaceae</taxon>
        <taxon>Chryseobacterium group</taxon>
        <taxon>Chryseobacterium</taxon>
    </lineage>
</organism>
<dbReference type="Proteomes" id="UP000603715">
    <property type="component" value="Unassembled WGS sequence"/>
</dbReference>
<name>A0A9Q3YSS7_9FLAO</name>
<proteinExistence type="predicted"/>
<comment type="caution">
    <text evidence="2">The sequence shown here is derived from an EMBL/GenBank/DDBJ whole genome shotgun (WGS) entry which is preliminary data.</text>
</comment>
<dbReference type="AlphaFoldDB" id="A0A9Q3YSS7"/>
<sequence length="369" mass="40178">MHRNSLLGKNNASEYIEFNIRSQDLFFETQDERWILYPIIENSSVAGIVAAILRKDETEVEFRQLDPDGENYRNIILPFSAAYMKARLETTKNAKGSGCGFEWLPECGIQEVIITVPSPPKGPQPPTTPFNPPSGCSRFQNCLNPDPGGGGGGLPQLQLNPCAKIAKIGRSGDTKEFFKNLKGKTTGTDIEHGFLLNENDSGIGGVPVQGQPGGAGIDFNVTSPVDGFIHSHYTGLLSIFSPEDILTIANLYNNGMIKDMNSFIMGVVTASGTQYIIVIDDPVKFGAFASNVMAGGQLDQAMIEAYSVLYNNIFQIKPQNPVNTNENNFVKYLESNNTGLKVLKGDETFSNWALLSKNSNGNIVPQNCP</sequence>
<evidence type="ECO:0000313" key="3">
    <source>
        <dbReference type="Proteomes" id="UP000603715"/>
    </source>
</evidence>
<reference evidence="3" key="2">
    <citation type="submission" date="2023-07" db="EMBL/GenBank/DDBJ databases">
        <title>Description of novel Chryseobacterium sp. strain C-2.</title>
        <authorList>
            <person name="Saticioglu I.B."/>
        </authorList>
    </citation>
    <scope>NUCLEOTIDE SEQUENCE [LARGE SCALE GENOMIC DNA]</scope>
    <source>
        <strain evidence="3">C-2</strain>
    </source>
</reference>
<reference evidence="2" key="1">
    <citation type="submission" date="2021-11" db="EMBL/GenBank/DDBJ databases">
        <title>Description of novel Chryseobacterium species.</title>
        <authorList>
            <person name="Saticioglu I.B."/>
            <person name="Ay H."/>
            <person name="Altun S."/>
            <person name="Duman M."/>
        </authorList>
    </citation>
    <scope>NUCLEOTIDE SEQUENCE</scope>
    <source>
        <strain evidence="2">C-39</strain>
    </source>
</reference>
<dbReference type="EMBL" id="JAJJML010000001">
    <property type="protein sequence ID" value="MCC9035708.1"/>
    <property type="molecule type" value="Genomic_DNA"/>
</dbReference>
<dbReference type="RefSeq" id="WP_191181697.1">
    <property type="nucleotide sequence ID" value="NZ_JACXXP010000078.1"/>
</dbReference>
<evidence type="ECO:0000313" key="4">
    <source>
        <dbReference type="Proteomes" id="UP001107960"/>
    </source>
</evidence>